<keyword evidence="2" id="KW-1185">Reference proteome</keyword>
<evidence type="ECO:0000313" key="2">
    <source>
        <dbReference type="Proteomes" id="UP001163603"/>
    </source>
</evidence>
<name>A0ACC0YLX5_9ROSI</name>
<evidence type="ECO:0000313" key="1">
    <source>
        <dbReference type="EMBL" id="KAJ0038286.1"/>
    </source>
</evidence>
<accession>A0ACC0YLX5</accession>
<organism evidence="1 2">
    <name type="scientific">Pistacia integerrima</name>
    <dbReference type="NCBI Taxonomy" id="434235"/>
    <lineage>
        <taxon>Eukaryota</taxon>
        <taxon>Viridiplantae</taxon>
        <taxon>Streptophyta</taxon>
        <taxon>Embryophyta</taxon>
        <taxon>Tracheophyta</taxon>
        <taxon>Spermatophyta</taxon>
        <taxon>Magnoliopsida</taxon>
        <taxon>eudicotyledons</taxon>
        <taxon>Gunneridae</taxon>
        <taxon>Pentapetalae</taxon>
        <taxon>rosids</taxon>
        <taxon>malvids</taxon>
        <taxon>Sapindales</taxon>
        <taxon>Anacardiaceae</taxon>
        <taxon>Pistacia</taxon>
    </lineage>
</organism>
<protein>
    <submittedName>
        <fullName evidence="1">Uncharacterized protein</fullName>
    </submittedName>
</protein>
<dbReference type="EMBL" id="CM047741">
    <property type="protein sequence ID" value="KAJ0038286.1"/>
    <property type="molecule type" value="Genomic_DNA"/>
</dbReference>
<comment type="caution">
    <text evidence="1">The sequence shown here is derived from an EMBL/GenBank/DDBJ whole genome shotgun (WGS) entry which is preliminary data.</text>
</comment>
<dbReference type="Proteomes" id="UP001163603">
    <property type="component" value="Chromosome 6"/>
</dbReference>
<sequence length="1131" mass="128486">MGTATSSMAAKFAFFPPNPPSYSIIVDEATGKLRISDVHQRDDVDVLKLNTKKGNEIIALYVKNPSASLTVLYSHGNAADLGQMFHIFSELSVHLNVSVMGYDYSGYGQSSGKPSEQDTYADIEAAYKSLEESYGVKEEDIILYGQSVGSGPALELATHLPRLRAVILHSPILSGLRVMYPVKRTFWFDIYKNIDKIPLVDCPVLVIHGTEDEVVDFSHGKQLWELCKEKYEPLWLKGGNHCNLELYPEYLRHLRNFISAIEKLPRLRNVSEKTEDQPDQPQNSTDQKMEKSRPSTDHREKGRPSTGQREKSRLSTDSKEKSRASTDKKEKLSRRSVDRSGKARNSLDHPERARNSFDRFGDMVRSVGLCNVDCLRQTAAEKRNNRPLVRCEAAVAEKEAADASGEKFEYQAEVSRLLDLIVHSLYSHKEVFLREIVSNASDALDKLRFLSVTEPSLLGDAGDLEIRIKPDPDNGTITITDTGIGMTKEELIDCLGTIAQSGTSKFLKALKENKDLGADNGLIGQFGVGFYSAFLVAEKVVVSTKSPRSDKQYVWESVADSSSYVIKEETDTEKFLSRGTQITLFLREDDKYEFSDPARIQGLVKNYSQFVSFPIYTWQEKSRTIEVEEEEEPKEGEEQPECSFLLGLCVLFQGEKKKKKTTKTEKYWDWELANETKPIWLRNQKEVEKEEYHEFYKKTFNEFLDPLAYTHFTTEGEVEFRSVLYVPGMGPLNNEDVMNPKTKNIRLYVKRVFISDDFDGELFPRYLSFVKGVVDSDDLPLNVSREILQESRIVRIMRKRLVRKTFDMIQDISESENKEDYKKFWENFGRFVKLGCVEDSGNHKRIAPLLRFYTSKNEEELTSLDEYVENMGEKQNAIFYLATDSLKSAKSAPFLEKLVQKDIEVLYLIEPIDEVAIQNLQTYKEKKFVDISKEDLELGDEDEVKERESKQEYNLLCDWIKQQLGDKVAKVQVSKRLSSSPCVLVSGKFGWSANMERLMKAQALGDTSSLEFMRGRRILEINPDHPIVKDLNAACKNAPDSSDAKRAVDLLYDTALISSGFTPDSPAELGNKIYEIMAMALGGRWGRSEGDDEAEAPEENAVESDTSANESSETQVVEPSEVRTESDPWQD</sequence>
<gene>
    <name evidence="1" type="ORF">Pint_23431</name>
</gene>
<proteinExistence type="predicted"/>
<reference evidence="2" key="1">
    <citation type="journal article" date="2023" name="G3 (Bethesda)">
        <title>Genome assembly and association tests identify interacting loci associated with vigor, precocity, and sex in interspecific pistachio rootstocks.</title>
        <authorList>
            <person name="Palmer W."/>
            <person name="Jacygrad E."/>
            <person name="Sagayaradj S."/>
            <person name="Cavanaugh K."/>
            <person name="Han R."/>
            <person name="Bertier L."/>
            <person name="Beede B."/>
            <person name="Kafkas S."/>
            <person name="Golino D."/>
            <person name="Preece J."/>
            <person name="Michelmore R."/>
        </authorList>
    </citation>
    <scope>NUCLEOTIDE SEQUENCE [LARGE SCALE GENOMIC DNA]</scope>
</reference>